<comment type="caution">
    <text evidence="2">The sequence shown here is derived from an EMBL/GenBank/DDBJ whole genome shotgun (WGS) entry which is preliminary data.</text>
</comment>
<name>A0ABW5NDJ5_9FLAO</name>
<gene>
    <name evidence="2" type="ORF">ACFSTE_20890</name>
</gene>
<evidence type="ECO:0000313" key="2">
    <source>
        <dbReference type="EMBL" id="MFD2593306.1"/>
    </source>
</evidence>
<keyword evidence="3" id="KW-1185">Reference proteome</keyword>
<feature type="compositionally biased region" description="Basic and acidic residues" evidence="1">
    <location>
        <begin position="290"/>
        <end position="300"/>
    </location>
</feature>
<dbReference type="RefSeq" id="WP_176030707.1">
    <property type="nucleotide sequence ID" value="NZ_JBHSJV010000001.1"/>
</dbReference>
<accession>A0ABW5NDJ5</accession>
<feature type="compositionally biased region" description="Acidic residues" evidence="1">
    <location>
        <begin position="136"/>
        <end position="159"/>
    </location>
</feature>
<dbReference type="Proteomes" id="UP001597459">
    <property type="component" value="Unassembled WGS sequence"/>
</dbReference>
<proteinExistence type="predicted"/>
<feature type="region of interest" description="Disordered" evidence="1">
    <location>
        <begin position="136"/>
        <end position="247"/>
    </location>
</feature>
<evidence type="ECO:0000256" key="1">
    <source>
        <dbReference type="SAM" id="MobiDB-lite"/>
    </source>
</evidence>
<sequence>MKRFSYLLLAHLLLVSCDDGDILVSSFNFDDSSLEICNGAKKNEFVAYKINSDVNEAISYNFISDAFSLSKETPTPITIKLDGETNILVYRKFTDKIDKSYFCNTIPPSGVSVIEELVIKEGNAVISTKIILEDDNDGVPAEDEDLNKDGDFTNDDTDQDGIPNFKDQDDDNDNILTSAELPNDIPDDDSPRDTDGDGIPDYLESDDDDDGIPTRNEDTNQNGNPRDDVNGDNIPDYRQKEATDTNIEMPASLNNTVKTTYQTIITINNIVIDGNNQNFEDDSFSFGTKETTKSIETKKE</sequence>
<reference evidence="3" key="1">
    <citation type="journal article" date="2019" name="Int. J. Syst. Evol. Microbiol.">
        <title>The Global Catalogue of Microorganisms (GCM) 10K type strain sequencing project: providing services to taxonomists for standard genome sequencing and annotation.</title>
        <authorList>
            <consortium name="The Broad Institute Genomics Platform"/>
            <consortium name="The Broad Institute Genome Sequencing Center for Infectious Disease"/>
            <person name="Wu L."/>
            <person name="Ma J."/>
        </authorList>
    </citation>
    <scope>NUCLEOTIDE SEQUENCE [LARGE SCALE GENOMIC DNA]</scope>
    <source>
        <strain evidence="3">KCTC 42423</strain>
    </source>
</reference>
<evidence type="ECO:0008006" key="4">
    <source>
        <dbReference type="Google" id="ProtNLM"/>
    </source>
</evidence>
<feature type="compositionally biased region" description="Basic and acidic residues" evidence="1">
    <location>
        <begin position="225"/>
        <end position="243"/>
    </location>
</feature>
<protein>
    <recommendedName>
        <fullName evidence="4">Thrombospondin type 3 repeat-containing protein</fullName>
    </recommendedName>
</protein>
<organism evidence="2 3">
    <name type="scientific">Aquimarina hainanensis</name>
    <dbReference type="NCBI Taxonomy" id="1578017"/>
    <lineage>
        <taxon>Bacteria</taxon>
        <taxon>Pseudomonadati</taxon>
        <taxon>Bacteroidota</taxon>
        <taxon>Flavobacteriia</taxon>
        <taxon>Flavobacteriales</taxon>
        <taxon>Flavobacteriaceae</taxon>
        <taxon>Aquimarina</taxon>
    </lineage>
</organism>
<feature type="region of interest" description="Disordered" evidence="1">
    <location>
        <begin position="280"/>
        <end position="300"/>
    </location>
</feature>
<evidence type="ECO:0000313" key="3">
    <source>
        <dbReference type="Proteomes" id="UP001597459"/>
    </source>
</evidence>
<dbReference type="EMBL" id="JBHULX010000045">
    <property type="protein sequence ID" value="MFD2593306.1"/>
    <property type="molecule type" value="Genomic_DNA"/>
</dbReference>
<dbReference type="PROSITE" id="PS51257">
    <property type="entry name" value="PROKAR_LIPOPROTEIN"/>
    <property type="match status" value="1"/>
</dbReference>